<gene>
    <name evidence="2" type="ORF">ElyMa_005134100</name>
</gene>
<dbReference type="EMBL" id="BMAT01010269">
    <property type="protein sequence ID" value="GFS23475.1"/>
    <property type="molecule type" value="Genomic_DNA"/>
</dbReference>
<evidence type="ECO:0000313" key="3">
    <source>
        <dbReference type="Proteomes" id="UP000762676"/>
    </source>
</evidence>
<comment type="caution">
    <text evidence="2">The sequence shown here is derived from an EMBL/GenBank/DDBJ whole genome shotgun (WGS) entry which is preliminary data.</text>
</comment>
<dbReference type="Proteomes" id="UP000762676">
    <property type="component" value="Unassembled WGS sequence"/>
</dbReference>
<name>A0AAV4JM77_9GAST</name>
<keyword evidence="3" id="KW-1185">Reference proteome</keyword>
<protein>
    <submittedName>
        <fullName evidence="2">Uncharacterized protein</fullName>
    </submittedName>
</protein>
<accession>A0AAV4JM77</accession>
<reference evidence="2 3" key="1">
    <citation type="journal article" date="2021" name="Elife">
        <title>Chloroplast acquisition without the gene transfer in kleptoplastic sea slugs, Plakobranchus ocellatus.</title>
        <authorList>
            <person name="Maeda T."/>
            <person name="Takahashi S."/>
            <person name="Yoshida T."/>
            <person name="Shimamura S."/>
            <person name="Takaki Y."/>
            <person name="Nagai Y."/>
            <person name="Toyoda A."/>
            <person name="Suzuki Y."/>
            <person name="Arimoto A."/>
            <person name="Ishii H."/>
            <person name="Satoh N."/>
            <person name="Nishiyama T."/>
            <person name="Hasebe M."/>
            <person name="Maruyama T."/>
            <person name="Minagawa J."/>
            <person name="Obokata J."/>
            <person name="Shigenobu S."/>
        </authorList>
    </citation>
    <scope>NUCLEOTIDE SEQUENCE [LARGE SCALE GENOMIC DNA]</scope>
</reference>
<evidence type="ECO:0000256" key="1">
    <source>
        <dbReference type="SAM" id="MobiDB-lite"/>
    </source>
</evidence>
<organism evidence="2 3">
    <name type="scientific">Elysia marginata</name>
    <dbReference type="NCBI Taxonomy" id="1093978"/>
    <lineage>
        <taxon>Eukaryota</taxon>
        <taxon>Metazoa</taxon>
        <taxon>Spiralia</taxon>
        <taxon>Lophotrochozoa</taxon>
        <taxon>Mollusca</taxon>
        <taxon>Gastropoda</taxon>
        <taxon>Heterobranchia</taxon>
        <taxon>Euthyneura</taxon>
        <taxon>Panpulmonata</taxon>
        <taxon>Sacoglossa</taxon>
        <taxon>Placobranchoidea</taxon>
        <taxon>Plakobranchidae</taxon>
        <taxon>Elysia</taxon>
    </lineage>
</organism>
<dbReference type="AlphaFoldDB" id="A0AAV4JM77"/>
<sequence length="73" mass="8107">MQKTVPAFSCTFGTSVFSIYQLNMTPVKSTMTFEKLLDVTIIGIDDDHYDDGDDDDDDDDDDDGDGDDVDDDD</sequence>
<evidence type="ECO:0000313" key="2">
    <source>
        <dbReference type="EMBL" id="GFS23475.1"/>
    </source>
</evidence>
<proteinExistence type="predicted"/>
<feature type="region of interest" description="Disordered" evidence="1">
    <location>
        <begin position="47"/>
        <end position="73"/>
    </location>
</feature>